<organism evidence="3 4">
    <name type="scientific">Tanacetum coccineum</name>
    <dbReference type="NCBI Taxonomy" id="301880"/>
    <lineage>
        <taxon>Eukaryota</taxon>
        <taxon>Viridiplantae</taxon>
        <taxon>Streptophyta</taxon>
        <taxon>Embryophyta</taxon>
        <taxon>Tracheophyta</taxon>
        <taxon>Spermatophyta</taxon>
        <taxon>Magnoliopsida</taxon>
        <taxon>eudicotyledons</taxon>
        <taxon>Gunneridae</taxon>
        <taxon>Pentapetalae</taxon>
        <taxon>asterids</taxon>
        <taxon>campanulids</taxon>
        <taxon>Asterales</taxon>
        <taxon>Asteraceae</taxon>
        <taxon>Asteroideae</taxon>
        <taxon>Anthemideae</taxon>
        <taxon>Anthemidinae</taxon>
        <taxon>Tanacetum</taxon>
    </lineage>
</organism>
<dbReference type="Pfam" id="PF07727">
    <property type="entry name" value="RVT_2"/>
    <property type="match status" value="2"/>
</dbReference>
<dbReference type="CDD" id="cd09272">
    <property type="entry name" value="RNase_HI_RT_Ty1"/>
    <property type="match status" value="1"/>
</dbReference>
<reference evidence="3" key="1">
    <citation type="journal article" date="2022" name="Int. J. Mol. Sci.">
        <title>Draft Genome of Tanacetum Coccineum: Genomic Comparison of Closely Related Tanacetum-Family Plants.</title>
        <authorList>
            <person name="Yamashiro T."/>
            <person name="Shiraishi A."/>
            <person name="Nakayama K."/>
            <person name="Satake H."/>
        </authorList>
    </citation>
    <scope>NUCLEOTIDE SEQUENCE</scope>
</reference>
<evidence type="ECO:0000256" key="1">
    <source>
        <dbReference type="SAM" id="Coils"/>
    </source>
</evidence>
<evidence type="ECO:0000259" key="2">
    <source>
        <dbReference type="Pfam" id="PF07727"/>
    </source>
</evidence>
<feature type="coiled-coil region" evidence="1">
    <location>
        <begin position="134"/>
        <end position="165"/>
    </location>
</feature>
<proteinExistence type="predicted"/>
<dbReference type="InterPro" id="IPR013103">
    <property type="entry name" value="RVT_2"/>
</dbReference>
<dbReference type="PANTHER" id="PTHR11439">
    <property type="entry name" value="GAG-POL-RELATED RETROTRANSPOSON"/>
    <property type="match status" value="1"/>
</dbReference>
<dbReference type="EMBL" id="BQNB010019261">
    <property type="protein sequence ID" value="GJT83428.1"/>
    <property type="molecule type" value="Genomic_DNA"/>
</dbReference>
<evidence type="ECO:0000313" key="4">
    <source>
        <dbReference type="Proteomes" id="UP001151760"/>
    </source>
</evidence>
<reference evidence="3" key="2">
    <citation type="submission" date="2022-01" db="EMBL/GenBank/DDBJ databases">
        <authorList>
            <person name="Yamashiro T."/>
            <person name="Shiraishi A."/>
            <person name="Satake H."/>
            <person name="Nakayama K."/>
        </authorList>
    </citation>
    <scope>NUCLEOTIDE SEQUENCE</scope>
</reference>
<gene>
    <name evidence="3" type="ORF">Tco_1057770</name>
</gene>
<dbReference type="PANTHER" id="PTHR11439:SF495">
    <property type="entry name" value="REVERSE TRANSCRIPTASE, RNA-DEPENDENT DNA POLYMERASE-RELATED"/>
    <property type="match status" value="1"/>
</dbReference>
<keyword evidence="4" id="KW-1185">Reference proteome</keyword>
<name>A0ABQ5H6V2_9ASTR</name>
<comment type="caution">
    <text evidence="3">The sequence shown here is derived from an EMBL/GenBank/DDBJ whole genome shotgun (WGS) entry which is preliminary data.</text>
</comment>
<accession>A0ABQ5H6V2</accession>
<evidence type="ECO:0000313" key="3">
    <source>
        <dbReference type="EMBL" id="GJT83428.1"/>
    </source>
</evidence>
<keyword evidence="1" id="KW-0175">Coiled coil</keyword>
<dbReference type="Proteomes" id="UP001151760">
    <property type="component" value="Unassembled WGS sequence"/>
</dbReference>
<feature type="domain" description="Reverse transcriptase Ty1/copia-type" evidence="2">
    <location>
        <begin position="222"/>
        <end position="266"/>
    </location>
</feature>
<sequence length="615" mass="69543">MIWKQKTNTSNANHVNVAGSQAVVNTARGYKGDVDDPQKALKNKGIVDSGCSRHMISNKAYLVDYQDYNGGPFAFGGSKGYITGNSDLEDEPVQEYCVLLSWSSSTSTIRSLEIKNGDDKSKKDTSLKSKEKPVDKAEQAFLEELERLKRQEKEANDSIDALRKEVAQGTEDLLHQRRDARASGTKTVRLLAHHHGIFSNASYDDEGAVADFTNLDTTVNEEGIDYDEVFALVAKIEAIRIFLAFASYMGFIVYQMDVKSAFLKSWCDEFEALMKKRFQMSSMGELTFFLGLHVKQKEDGIFISQDKYVREILKKFDFMSVKHAITPIETHKPLVKDEGAVDMDVHLYRSMIGSLMYLTADRPDIMFAVCACSRFQVTPKTLHIYAVKRIFRYLKAKPNLGLWYHKESSFNFVAYSDSDYGGANLDRKSTTRGCQFLGHRLISWQCKKQTIMATSTTEAKYVAAAHCCGQVLWIQNQMLDYGFNFMDTWIYIDNESTICIVNNRVSKIYTDNNVADLLTKAFDTDGNTEFHEIIDFLTRSSIHYALTVSPVVSTTFVEQFWMFAKSKTINNVRYINAKVAGKPVTISEASIRSDLLFDDADGIDVLNNQAIFDTI</sequence>
<protein>
    <submittedName>
        <fullName evidence="3">Ribonuclease H-like domain-containing protein</fullName>
    </submittedName>
</protein>
<feature type="domain" description="Reverse transcriptase Ty1/copia-type" evidence="2">
    <location>
        <begin position="268"/>
        <end position="329"/>
    </location>
</feature>